<dbReference type="GO" id="GO:0004888">
    <property type="term" value="F:transmembrane signaling receptor activity"/>
    <property type="evidence" value="ECO:0007669"/>
    <property type="project" value="InterPro"/>
</dbReference>
<dbReference type="PRINTS" id="PR00260">
    <property type="entry name" value="CHEMTRNSDUCR"/>
</dbReference>
<evidence type="ECO:0000256" key="6">
    <source>
        <dbReference type="SAM" id="Phobius"/>
    </source>
</evidence>
<dbReference type="GO" id="GO:0006935">
    <property type="term" value="P:chemotaxis"/>
    <property type="evidence" value="ECO:0007669"/>
    <property type="project" value="UniProtKB-KW"/>
</dbReference>
<dbReference type="PROSITE" id="PS50885">
    <property type="entry name" value="HAMP"/>
    <property type="match status" value="4"/>
</dbReference>
<dbReference type="CDD" id="cd06225">
    <property type="entry name" value="HAMP"/>
    <property type="match status" value="1"/>
</dbReference>
<dbReference type="OrthoDB" id="8744489at2"/>
<dbReference type="Pfam" id="PF00015">
    <property type="entry name" value="MCPsignal"/>
    <property type="match status" value="1"/>
</dbReference>
<evidence type="ECO:0000256" key="2">
    <source>
        <dbReference type="ARBA" id="ARBA00022500"/>
    </source>
</evidence>
<feature type="domain" description="HAMP" evidence="8">
    <location>
        <begin position="224"/>
        <end position="276"/>
    </location>
</feature>
<evidence type="ECO:0000313" key="9">
    <source>
        <dbReference type="EMBL" id="SJZ73493.1"/>
    </source>
</evidence>
<dbReference type="SMART" id="SM00304">
    <property type="entry name" value="HAMP"/>
    <property type="match status" value="4"/>
</dbReference>
<evidence type="ECO:0000259" key="8">
    <source>
        <dbReference type="PROSITE" id="PS50885"/>
    </source>
</evidence>
<feature type="domain" description="Methyl-accepting transducer" evidence="7">
    <location>
        <begin position="458"/>
        <end position="687"/>
    </location>
</feature>
<dbReference type="SUPFAM" id="SSF158472">
    <property type="entry name" value="HAMP domain-like"/>
    <property type="match status" value="1"/>
</dbReference>
<comment type="similarity">
    <text evidence="4">Belongs to the methyl-accepting chemotaxis (MCP) protein family.</text>
</comment>
<dbReference type="FunFam" id="1.10.287.950:FF:000001">
    <property type="entry name" value="Methyl-accepting chemotaxis sensory transducer"/>
    <property type="match status" value="1"/>
</dbReference>
<evidence type="ECO:0000256" key="3">
    <source>
        <dbReference type="ARBA" id="ARBA00023224"/>
    </source>
</evidence>
<keyword evidence="10" id="KW-1185">Reference proteome</keyword>
<dbReference type="PANTHER" id="PTHR43531:SF11">
    <property type="entry name" value="METHYL-ACCEPTING CHEMOTAXIS PROTEIN 3"/>
    <property type="match status" value="1"/>
</dbReference>
<dbReference type="InterPro" id="IPR004089">
    <property type="entry name" value="MCPsignal_dom"/>
</dbReference>
<dbReference type="AlphaFoldDB" id="A0A1T4N2I5"/>
<gene>
    <name evidence="9" type="ORF">SAMN02745674_00701</name>
</gene>
<protein>
    <submittedName>
        <fullName evidence="9">Methyl-accepting chemotaxis protein</fullName>
    </submittedName>
</protein>
<evidence type="ECO:0000256" key="5">
    <source>
        <dbReference type="PROSITE-ProRule" id="PRU00284"/>
    </source>
</evidence>
<dbReference type="Gene3D" id="1.20.120.1530">
    <property type="match status" value="1"/>
</dbReference>
<feature type="transmembrane region" description="Helical" evidence="6">
    <location>
        <begin position="200"/>
        <end position="222"/>
    </location>
</feature>
<evidence type="ECO:0000259" key="7">
    <source>
        <dbReference type="PROSITE" id="PS50111"/>
    </source>
</evidence>
<accession>A0A1T4N2I5</accession>
<dbReference type="GO" id="GO:0007165">
    <property type="term" value="P:signal transduction"/>
    <property type="evidence" value="ECO:0007669"/>
    <property type="project" value="UniProtKB-KW"/>
</dbReference>
<feature type="domain" description="HAMP" evidence="8">
    <location>
        <begin position="280"/>
        <end position="321"/>
    </location>
</feature>
<feature type="domain" description="HAMP" evidence="8">
    <location>
        <begin position="356"/>
        <end position="408"/>
    </location>
</feature>
<dbReference type="STRING" id="1122188.SAMN02745674_00701"/>
<organism evidence="9 10">
    <name type="scientific">Lysobacter spongiicola DSM 21749</name>
    <dbReference type="NCBI Taxonomy" id="1122188"/>
    <lineage>
        <taxon>Bacteria</taxon>
        <taxon>Pseudomonadati</taxon>
        <taxon>Pseudomonadota</taxon>
        <taxon>Gammaproteobacteria</taxon>
        <taxon>Lysobacterales</taxon>
        <taxon>Lysobacteraceae</taxon>
        <taxon>Novilysobacter</taxon>
    </lineage>
</organism>
<comment type="subcellular location">
    <subcellularLocation>
        <location evidence="1">Membrane</location>
    </subcellularLocation>
</comment>
<dbReference type="GO" id="GO:0005886">
    <property type="term" value="C:plasma membrane"/>
    <property type="evidence" value="ECO:0007669"/>
    <property type="project" value="TreeGrafter"/>
</dbReference>
<keyword evidence="6" id="KW-1133">Transmembrane helix</keyword>
<evidence type="ECO:0000313" key="10">
    <source>
        <dbReference type="Proteomes" id="UP000190061"/>
    </source>
</evidence>
<keyword evidence="6" id="KW-0812">Transmembrane</keyword>
<keyword evidence="3 5" id="KW-0807">Transducer</keyword>
<evidence type="ECO:0000256" key="4">
    <source>
        <dbReference type="ARBA" id="ARBA00029447"/>
    </source>
</evidence>
<dbReference type="PANTHER" id="PTHR43531">
    <property type="entry name" value="PROTEIN ICFG"/>
    <property type="match status" value="1"/>
</dbReference>
<name>A0A1T4N2I5_9GAMM</name>
<dbReference type="Gene3D" id="1.10.287.950">
    <property type="entry name" value="Methyl-accepting chemotaxis protein"/>
    <property type="match status" value="1"/>
</dbReference>
<dbReference type="RefSeq" id="WP_078757275.1">
    <property type="nucleotide sequence ID" value="NZ_FUXP01000001.1"/>
</dbReference>
<keyword evidence="6" id="KW-0472">Membrane</keyword>
<dbReference type="EMBL" id="FUXP01000001">
    <property type="protein sequence ID" value="SJZ73493.1"/>
    <property type="molecule type" value="Genomic_DNA"/>
</dbReference>
<keyword evidence="2" id="KW-0145">Chemotaxis</keyword>
<dbReference type="InterPro" id="IPR003660">
    <property type="entry name" value="HAMP_dom"/>
</dbReference>
<dbReference type="PROSITE" id="PS50111">
    <property type="entry name" value="CHEMOTAXIS_TRANSDUC_2"/>
    <property type="match status" value="1"/>
</dbReference>
<feature type="domain" description="HAMP" evidence="8">
    <location>
        <begin position="409"/>
        <end position="453"/>
    </location>
</feature>
<dbReference type="Pfam" id="PF00672">
    <property type="entry name" value="HAMP"/>
    <property type="match status" value="2"/>
</dbReference>
<reference evidence="9 10" key="1">
    <citation type="submission" date="2017-02" db="EMBL/GenBank/DDBJ databases">
        <authorList>
            <person name="Peterson S.W."/>
        </authorList>
    </citation>
    <scope>NUCLEOTIDE SEQUENCE [LARGE SCALE GENOMIC DNA]</scope>
    <source>
        <strain evidence="9 10">DSM 21749</strain>
    </source>
</reference>
<dbReference type="SMART" id="SM00283">
    <property type="entry name" value="MA"/>
    <property type="match status" value="1"/>
</dbReference>
<dbReference type="Proteomes" id="UP000190061">
    <property type="component" value="Unassembled WGS sequence"/>
</dbReference>
<evidence type="ECO:0000256" key="1">
    <source>
        <dbReference type="ARBA" id="ARBA00004370"/>
    </source>
</evidence>
<dbReference type="InterPro" id="IPR004090">
    <property type="entry name" value="Chemotax_Me-accpt_rcpt"/>
</dbReference>
<sequence length="714" mass="73792">MAISPRFHPNLMLGGLVRPLRHMSIRAKVMLVPAAALAGFLLYALFSVMLARSNATTLDGFAQNTLPVLNSLAEARTDQVEVRSLFTQALGTSDEFLVEDAVAQSEQVAAELAAMGKANPALAAQLETLSLQWADYVALARGTVMGQINGDIDIADLQAQAQAMQQAYDTFSTGLAALATERQGAFTAALGDASASANRAAMLGIGLVVLLAIVVILASIAVDQAIRGPIDRLRKVIADVSAGRFSSRIEVEGSDAIAMMCRDFQGLLGNLNSAIGETNEVLGAVARGDFSRRVEADLPGDLATLKQGVNQGADSVAGTMAALDEVMDAIARGDFAARMDASVQGESRAKVDAAMGGLQSALAALRSTMAGAAAGDFSQRIDLDLPGELDDLKGSVNRALESLDSAFHEIGATTAALAEGDLTRRATGEFDGALADVTGTLNRSLDHLQSALQGVAAAADEVGAGANEIARGNADLSARTEQQASSLERSAANVVQLVSSISAAAENSRQTREITRSANERAQEGAEVVRGAVSAMAAITEATTRIADIIGLIDSIAFQTNLLSLNAAVEAARAGEQGRGFAVVASEVRMLAQRTTQSAKDIRGLIAVAGDRVAEGNDLVARSGKSLEQMAGSSEQIAALAAQASDSIEAQSRGLQDVSESIGQLEDANLQNSSLVEEVAASSTSLTDQADRLRAAVGRFVLSTSGTRKAARAA</sequence>
<dbReference type="InterPro" id="IPR051310">
    <property type="entry name" value="MCP_chemotaxis"/>
</dbReference>
<proteinExistence type="inferred from homology"/>
<dbReference type="SUPFAM" id="SSF58104">
    <property type="entry name" value="Methyl-accepting chemotaxis protein (MCP) signaling domain"/>
    <property type="match status" value="1"/>
</dbReference>